<dbReference type="PRINTS" id="PR00364">
    <property type="entry name" value="DISEASERSIST"/>
</dbReference>
<dbReference type="SMART" id="SM00028">
    <property type="entry name" value="TPR"/>
    <property type="match status" value="5"/>
</dbReference>
<dbReference type="Pfam" id="PF00931">
    <property type="entry name" value="NB-ARC"/>
    <property type="match status" value="1"/>
</dbReference>
<evidence type="ECO:0000259" key="1">
    <source>
        <dbReference type="SMART" id="SM00382"/>
    </source>
</evidence>
<dbReference type="CDD" id="cd09008">
    <property type="entry name" value="MTAN"/>
    <property type="match status" value="1"/>
</dbReference>
<feature type="domain" description="AAA+ ATPase" evidence="1">
    <location>
        <begin position="281"/>
        <end position="419"/>
    </location>
</feature>
<name>A0A8J4E1C5_9ACTN</name>
<reference evidence="2" key="1">
    <citation type="submission" date="2021-01" db="EMBL/GenBank/DDBJ databases">
        <title>Whole genome shotgun sequence of Virgisporangium aurantiacum NBRC 16421.</title>
        <authorList>
            <person name="Komaki H."/>
            <person name="Tamura T."/>
        </authorList>
    </citation>
    <scope>NUCLEOTIDE SEQUENCE</scope>
    <source>
        <strain evidence="2">NBRC 16421</strain>
    </source>
</reference>
<dbReference type="GO" id="GO:0009116">
    <property type="term" value="P:nucleoside metabolic process"/>
    <property type="evidence" value="ECO:0007669"/>
    <property type="project" value="InterPro"/>
</dbReference>
<dbReference type="SUPFAM" id="SSF48452">
    <property type="entry name" value="TPR-like"/>
    <property type="match status" value="2"/>
</dbReference>
<dbReference type="SUPFAM" id="SSF53167">
    <property type="entry name" value="Purine and uridine phosphorylases"/>
    <property type="match status" value="1"/>
</dbReference>
<dbReference type="Pfam" id="PF01048">
    <property type="entry name" value="PNP_UDP_1"/>
    <property type="match status" value="1"/>
</dbReference>
<organism evidence="2 3">
    <name type="scientific">Virgisporangium aurantiacum</name>
    <dbReference type="NCBI Taxonomy" id="175570"/>
    <lineage>
        <taxon>Bacteria</taxon>
        <taxon>Bacillati</taxon>
        <taxon>Actinomycetota</taxon>
        <taxon>Actinomycetes</taxon>
        <taxon>Micromonosporales</taxon>
        <taxon>Micromonosporaceae</taxon>
        <taxon>Virgisporangium</taxon>
    </lineage>
</organism>
<protein>
    <recommendedName>
        <fullName evidence="1">AAA+ ATPase domain-containing protein</fullName>
    </recommendedName>
</protein>
<proteinExistence type="predicted"/>
<dbReference type="PANTHER" id="PTHR47691">
    <property type="entry name" value="REGULATOR-RELATED"/>
    <property type="match status" value="1"/>
</dbReference>
<evidence type="ECO:0000313" key="2">
    <source>
        <dbReference type="EMBL" id="GIJ57716.1"/>
    </source>
</evidence>
<dbReference type="InterPro" id="IPR002182">
    <property type="entry name" value="NB-ARC"/>
</dbReference>
<dbReference type="GO" id="GO:0043531">
    <property type="term" value="F:ADP binding"/>
    <property type="evidence" value="ECO:0007669"/>
    <property type="project" value="InterPro"/>
</dbReference>
<accession>A0A8J4E1C5</accession>
<dbReference type="SUPFAM" id="SSF52540">
    <property type="entry name" value="P-loop containing nucleoside triphosphate hydrolases"/>
    <property type="match status" value="1"/>
</dbReference>
<dbReference type="RefSeq" id="WP_239151854.1">
    <property type="nucleotide sequence ID" value="NZ_BOPG01000033.1"/>
</dbReference>
<dbReference type="Gene3D" id="3.40.50.1580">
    <property type="entry name" value="Nucleoside phosphorylase domain"/>
    <property type="match status" value="1"/>
</dbReference>
<dbReference type="Pfam" id="PF13424">
    <property type="entry name" value="TPR_12"/>
    <property type="match status" value="2"/>
</dbReference>
<dbReference type="InterPro" id="IPR035994">
    <property type="entry name" value="Nucleoside_phosphorylase_sf"/>
</dbReference>
<dbReference type="EMBL" id="BOPG01000033">
    <property type="protein sequence ID" value="GIJ57716.1"/>
    <property type="molecule type" value="Genomic_DNA"/>
</dbReference>
<sequence>MVVLTALDLEYAAVRERLTDRRRHDHPAGTVFEVGRLPDGSGRIALGFTGEGNTGAAVVADRAIAMFSPRAVFLVGVAGALRDDIGLGDVVVATKVYAYHGGSAQPDGFRSRPRSWEIPHHLDQLARHVYHTGGWATGFPAPPRVHFRPIAAGEVVLNSRTDPLYRHLRETYGDAVAIEMEGAGVAQAAHLNDATPVLVVRGISDRTDGAKAAADDAGWQPRAARHAAAFALAVAAEVGRTTTGSSAVPVSHGLPMSGGLFVGRSTHLTWLDEVLLTDSDRPKVAVLTGMAGVGKTALALTWAHRAAAQFPDGVLHVAARGFGPDPPLTAKDILARFLRALGRERAAERGSVDERSALLRTTLSGRRMLVVVDNAASIEQVRPLLPGTPECAVLITSRNRLGGLAVRHGARILDVDRLSTDQAEKLLSATIGARAAADPDHVTRLAARCAGLPLALRIAAEMVTSRPTHDLAALVTDLTDTTDPVEALDTGDDPHSAVRTVFSWSYTALAPATATAFRRLGLHPGNAFGLPAAAALLDTPHRDTRATLRALTTAHLLIESGPNRWEIHDLLRAYARDLAALTDPEADRSAAVHRMFDVYLHTADAAGRILLPYRVRFPLDGTAPPAPGFTDRRAALRWFDLEHTNLVDIGRIPDPDLDRRRWLLAFTLRDYFFLSKYWDGWIDSHRLALVGCRRLGDRTAEAITRNNLGRALLESGRAQEGELQYTRARHLFEDVDDEPGIADCLINLASLLRHRGEYTAALADQRTAFAVYERHGLPRRAAIALRSIARTEAAQGRLDEAATHATEALDRFVNLDLDMDIAQTLNTLAGIHQSAGDIAAAEKAAHNALDYATRAGSDHERARALHRLGTAAATDGRTDLARRHLTDALDILRRLGAVAADAVATDLADLNGDGC</sequence>
<dbReference type="InterPro" id="IPR003593">
    <property type="entry name" value="AAA+_ATPase"/>
</dbReference>
<dbReference type="Gene3D" id="3.40.50.300">
    <property type="entry name" value="P-loop containing nucleotide triphosphate hydrolases"/>
    <property type="match status" value="1"/>
</dbReference>
<gene>
    <name evidence="2" type="ORF">Vau01_052320</name>
</gene>
<comment type="caution">
    <text evidence="2">The sequence shown here is derived from an EMBL/GenBank/DDBJ whole genome shotgun (WGS) entry which is preliminary data.</text>
</comment>
<dbReference type="InterPro" id="IPR027417">
    <property type="entry name" value="P-loop_NTPase"/>
</dbReference>
<dbReference type="InterPro" id="IPR000845">
    <property type="entry name" value="Nucleoside_phosphorylase_d"/>
</dbReference>
<evidence type="ECO:0000313" key="3">
    <source>
        <dbReference type="Proteomes" id="UP000612585"/>
    </source>
</evidence>
<dbReference type="Gene3D" id="1.25.40.10">
    <property type="entry name" value="Tetratricopeptide repeat domain"/>
    <property type="match status" value="2"/>
</dbReference>
<dbReference type="InterPro" id="IPR011990">
    <property type="entry name" value="TPR-like_helical_dom_sf"/>
</dbReference>
<dbReference type="GO" id="GO:0003824">
    <property type="term" value="F:catalytic activity"/>
    <property type="evidence" value="ECO:0007669"/>
    <property type="project" value="InterPro"/>
</dbReference>
<dbReference type="PANTHER" id="PTHR47691:SF3">
    <property type="entry name" value="HTH-TYPE TRANSCRIPTIONAL REGULATOR RV0890C-RELATED"/>
    <property type="match status" value="1"/>
</dbReference>
<dbReference type="InterPro" id="IPR019734">
    <property type="entry name" value="TPR_rpt"/>
</dbReference>
<dbReference type="SMART" id="SM00382">
    <property type="entry name" value="AAA"/>
    <property type="match status" value="1"/>
</dbReference>
<keyword evidence="3" id="KW-1185">Reference proteome</keyword>
<dbReference type="Proteomes" id="UP000612585">
    <property type="component" value="Unassembled WGS sequence"/>
</dbReference>
<dbReference type="AlphaFoldDB" id="A0A8J4E1C5"/>